<keyword evidence="3" id="KW-1185">Reference proteome</keyword>
<reference evidence="2 3" key="1">
    <citation type="submission" date="2021-05" db="EMBL/GenBank/DDBJ databases">
        <title>Novel species in genus Cellulomonas.</title>
        <authorList>
            <person name="Zhang G."/>
        </authorList>
    </citation>
    <scope>NUCLEOTIDE SEQUENCE [LARGE SCALE GENOMIC DNA]</scope>
    <source>
        <strain evidence="3">zg-ZUI157</strain>
    </source>
</reference>
<evidence type="ECO:0000313" key="2">
    <source>
        <dbReference type="EMBL" id="QWC15655.1"/>
    </source>
</evidence>
<evidence type="ECO:0000313" key="3">
    <source>
        <dbReference type="Proteomes" id="UP000679335"/>
    </source>
</evidence>
<dbReference type="RefSeq" id="WP_208196216.1">
    <property type="nucleotide sequence ID" value="NZ_CP076023.1"/>
</dbReference>
<gene>
    <name evidence="2" type="ORF">KKR89_15410</name>
</gene>
<feature type="transmembrane region" description="Helical" evidence="1">
    <location>
        <begin position="21"/>
        <end position="43"/>
    </location>
</feature>
<keyword evidence="1" id="KW-1133">Transmembrane helix</keyword>
<dbReference type="EMBL" id="CP076023">
    <property type="protein sequence ID" value="QWC15655.1"/>
    <property type="molecule type" value="Genomic_DNA"/>
</dbReference>
<name>A0ABX8GI95_9CELL</name>
<keyword evidence="1" id="KW-0472">Membrane</keyword>
<dbReference type="Proteomes" id="UP000679335">
    <property type="component" value="Chromosome"/>
</dbReference>
<sequence>MVTLVAHVPARSLRTAGWRPVLLFGAATVFNLVVGLLLASVLFRGFTL</sequence>
<protein>
    <submittedName>
        <fullName evidence="2">Uncharacterized protein</fullName>
    </submittedName>
</protein>
<accession>A0ABX8GI95</accession>
<keyword evidence="1" id="KW-0812">Transmembrane</keyword>
<proteinExistence type="predicted"/>
<evidence type="ECO:0000256" key="1">
    <source>
        <dbReference type="SAM" id="Phobius"/>
    </source>
</evidence>
<organism evidence="2 3">
    <name type="scientific">Cellulomonas dongxiuzhuiae</name>
    <dbReference type="NCBI Taxonomy" id="2819979"/>
    <lineage>
        <taxon>Bacteria</taxon>
        <taxon>Bacillati</taxon>
        <taxon>Actinomycetota</taxon>
        <taxon>Actinomycetes</taxon>
        <taxon>Micrococcales</taxon>
        <taxon>Cellulomonadaceae</taxon>
        <taxon>Cellulomonas</taxon>
    </lineage>
</organism>